<protein>
    <submittedName>
        <fullName evidence="1">Uncharacterized protein</fullName>
    </submittedName>
</protein>
<dbReference type="EMBL" id="JACATZ010000001">
    <property type="protein sequence ID" value="NWJ44650.1"/>
    <property type="molecule type" value="Genomic_DNA"/>
</dbReference>
<accession>A0A8T7LZ48</accession>
<dbReference type="AlphaFoldDB" id="A0A8T7LZ48"/>
<reference evidence="1 3" key="1">
    <citation type="submission" date="2020-06" db="EMBL/GenBank/DDBJ databases">
        <title>Anoxygenic phototrophic Chloroflexota member uses a Type I reaction center.</title>
        <authorList>
            <person name="Tsuji J.M."/>
            <person name="Shaw N.A."/>
            <person name="Nagashima S."/>
            <person name="Venkiteswaran J."/>
            <person name="Schiff S.L."/>
            <person name="Hanada S."/>
            <person name="Tank M."/>
            <person name="Neufeld J.D."/>
        </authorList>
    </citation>
    <scope>NUCLEOTIDE SEQUENCE [LARGE SCALE GENOMIC DNA]</scope>
    <source>
        <strain evidence="1">L227-S17</strain>
    </source>
</reference>
<dbReference type="RefSeq" id="WP_341468428.1">
    <property type="nucleotide sequence ID" value="NZ_CP128399.1"/>
</dbReference>
<dbReference type="EMBL" id="CP128399">
    <property type="protein sequence ID" value="WJW66539.1"/>
    <property type="molecule type" value="Genomic_DNA"/>
</dbReference>
<proteinExistence type="predicted"/>
<dbReference type="Proteomes" id="UP001431572">
    <property type="component" value="Chromosome 1"/>
</dbReference>
<evidence type="ECO:0000313" key="3">
    <source>
        <dbReference type="Proteomes" id="UP000521676"/>
    </source>
</evidence>
<dbReference type="Proteomes" id="UP000521676">
    <property type="component" value="Unassembled WGS sequence"/>
</dbReference>
<organism evidence="1 3">
    <name type="scientific">Candidatus Chlorohelix allophototropha</name>
    <dbReference type="NCBI Taxonomy" id="3003348"/>
    <lineage>
        <taxon>Bacteria</taxon>
        <taxon>Bacillati</taxon>
        <taxon>Chloroflexota</taxon>
        <taxon>Chloroflexia</taxon>
        <taxon>Candidatus Chloroheliales</taxon>
        <taxon>Candidatus Chloroheliaceae</taxon>
        <taxon>Candidatus Chlorohelix</taxon>
    </lineage>
</organism>
<name>A0A8T7LZ48_9CHLR</name>
<sequence>MISFLIDPHILTLPSDTAEKITVEEWVDALEAWLIEATNSPYKWFHSTKCTYNLINNQKFPMFEDFRRYGINSKRIISITQKLNQFFRDKNNDEESIIGDIENKFDALGHLAIHKTIEILPNEFIFRQILEENKKRIGELLTTATACKFHQHSFGIGLNIATLKLTSVSTHLDIEVEIETIDPNIQLPTDKIIREKFPLIFSPTDLPSEQAERLDKINNGKDLWDNIHEFFPSLDFCDSVGNALKGLLNGNQLVGSIKKRLLELERVACTRTRGSFDFSQVSGEPRKESESTMNNAEYASKRTFVCPDGQTRTFEWHCSLPQNAWRLHFYPYQTTTESKIIIGYIGPHLPTTKYN</sequence>
<evidence type="ECO:0000313" key="2">
    <source>
        <dbReference type="EMBL" id="WJW66539.1"/>
    </source>
</evidence>
<reference evidence="2" key="2">
    <citation type="journal article" date="2024" name="Nature">
        <title>Anoxygenic phototroph of the Chloroflexota uses a type I reaction centre.</title>
        <authorList>
            <person name="Tsuji J.M."/>
            <person name="Shaw N.A."/>
            <person name="Nagashima S."/>
            <person name="Venkiteswaran J.J."/>
            <person name="Schiff S.L."/>
            <person name="Watanabe T."/>
            <person name="Fukui M."/>
            <person name="Hanada S."/>
            <person name="Tank M."/>
            <person name="Neufeld J.D."/>
        </authorList>
    </citation>
    <scope>NUCLEOTIDE SEQUENCE</scope>
    <source>
        <strain evidence="2">L227-S17</strain>
    </source>
</reference>
<evidence type="ECO:0000313" key="4">
    <source>
        <dbReference type="Proteomes" id="UP001431572"/>
    </source>
</evidence>
<evidence type="ECO:0000313" key="1">
    <source>
        <dbReference type="EMBL" id="NWJ44650.1"/>
    </source>
</evidence>
<gene>
    <name evidence="1" type="ORF">HXX08_02110</name>
    <name evidence="2" type="ORF">OZ401_002342</name>
</gene>
<keyword evidence="4" id="KW-1185">Reference proteome</keyword>